<evidence type="ECO:0000313" key="1">
    <source>
        <dbReference type="EMBL" id="GGM19166.1"/>
    </source>
</evidence>
<accession>A0ABQ2GXT3</accession>
<sequence>MPGLADWFWHVTFSHEYPKGGAGAICVLPLQMAVSIEKPGVHNLSDNRPCHTPPRFTVPDHNPGIFRWRKRIGAHDGGVQIHPAITVAVPVTVFVSVVGQLVVTRSKDTRGLCDHTCMQPRDSDLWFDD</sequence>
<reference evidence="2" key="1">
    <citation type="journal article" date="2019" name="Int. J. Syst. Evol. Microbiol.">
        <title>The Global Catalogue of Microorganisms (GCM) 10K type strain sequencing project: providing services to taxonomists for standard genome sequencing and annotation.</title>
        <authorList>
            <consortium name="The Broad Institute Genomics Platform"/>
            <consortium name="The Broad Institute Genome Sequencing Center for Infectious Disease"/>
            <person name="Wu L."/>
            <person name="Ma J."/>
        </authorList>
    </citation>
    <scope>NUCLEOTIDE SEQUENCE [LARGE SCALE GENOMIC DNA]</scope>
    <source>
        <strain evidence="2">JCM 13501</strain>
    </source>
</reference>
<comment type="caution">
    <text evidence="1">The sequence shown here is derived from an EMBL/GenBank/DDBJ whole genome shotgun (WGS) entry which is preliminary data.</text>
</comment>
<dbReference type="EMBL" id="BMNW01000007">
    <property type="protein sequence ID" value="GGM19166.1"/>
    <property type="molecule type" value="Genomic_DNA"/>
</dbReference>
<name>A0ABQ2GXT3_9PSED</name>
<keyword evidence="2" id="KW-1185">Reference proteome</keyword>
<dbReference type="Proteomes" id="UP000616499">
    <property type="component" value="Unassembled WGS sequence"/>
</dbReference>
<organism evidence="1 2">
    <name type="scientific">Pseudomonas asuensis</name>
    <dbReference type="NCBI Taxonomy" id="1825787"/>
    <lineage>
        <taxon>Bacteria</taxon>
        <taxon>Pseudomonadati</taxon>
        <taxon>Pseudomonadota</taxon>
        <taxon>Gammaproteobacteria</taxon>
        <taxon>Pseudomonadales</taxon>
        <taxon>Pseudomonadaceae</taxon>
        <taxon>Pseudomonas</taxon>
    </lineage>
</organism>
<proteinExistence type="predicted"/>
<evidence type="ECO:0000313" key="2">
    <source>
        <dbReference type="Proteomes" id="UP000616499"/>
    </source>
</evidence>
<protein>
    <submittedName>
        <fullName evidence="1">Uncharacterized protein</fullName>
    </submittedName>
</protein>
<gene>
    <name evidence="1" type="ORF">GCM10009425_32550</name>
</gene>